<dbReference type="PROSITE" id="PS50865">
    <property type="entry name" value="ZF_MYND_2"/>
    <property type="match status" value="1"/>
</dbReference>
<feature type="domain" description="MYND-type" evidence="5">
    <location>
        <begin position="84"/>
        <end position="124"/>
    </location>
</feature>
<keyword evidence="2 4" id="KW-0863">Zinc-finger</keyword>
<protein>
    <submittedName>
        <fullName evidence="7">MYND-type domain-containing protein</fullName>
    </submittedName>
</protein>
<accession>A0A914Y6F9</accession>
<dbReference type="GO" id="GO:0008270">
    <property type="term" value="F:zinc ion binding"/>
    <property type="evidence" value="ECO:0007669"/>
    <property type="project" value="UniProtKB-KW"/>
</dbReference>
<organism evidence="6 7">
    <name type="scientific">Panagrolaimus superbus</name>
    <dbReference type="NCBI Taxonomy" id="310955"/>
    <lineage>
        <taxon>Eukaryota</taxon>
        <taxon>Metazoa</taxon>
        <taxon>Ecdysozoa</taxon>
        <taxon>Nematoda</taxon>
        <taxon>Chromadorea</taxon>
        <taxon>Rhabditida</taxon>
        <taxon>Tylenchina</taxon>
        <taxon>Panagrolaimomorpha</taxon>
        <taxon>Panagrolaimoidea</taxon>
        <taxon>Panagrolaimidae</taxon>
        <taxon>Panagrolaimus</taxon>
    </lineage>
</organism>
<sequence>MTGITNIIEDENGDVYRFAVYNWPLKTEGNQKLAVSKAIKDFYPNSKVSIMNPYMRLARDGMNVIRVESPEFIYIDKSSTSNKCHCCGKEEGKILSCSGCMMAKYCSKECQKHDWIEFNHKEICKHLKMFSTTMM</sequence>
<dbReference type="WBParaSite" id="PSU_v2.g1578.t1">
    <property type="protein sequence ID" value="PSU_v2.g1578.t1"/>
    <property type="gene ID" value="PSU_v2.g1578"/>
</dbReference>
<evidence type="ECO:0000256" key="4">
    <source>
        <dbReference type="PROSITE-ProRule" id="PRU00134"/>
    </source>
</evidence>
<keyword evidence="6" id="KW-1185">Reference proteome</keyword>
<dbReference type="SUPFAM" id="SSF144232">
    <property type="entry name" value="HIT/MYND zinc finger-like"/>
    <property type="match status" value="1"/>
</dbReference>
<dbReference type="AlphaFoldDB" id="A0A914Y6F9"/>
<dbReference type="Proteomes" id="UP000887577">
    <property type="component" value="Unplaced"/>
</dbReference>
<evidence type="ECO:0000313" key="7">
    <source>
        <dbReference type="WBParaSite" id="PSU_v2.g1578.t1"/>
    </source>
</evidence>
<keyword evidence="3" id="KW-0862">Zinc</keyword>
<dbReference type="InterPro" id="IPR002893">
    <property type="entry name" value="Znf_MYND"/>
</dbReference>
<dbReference type="Gene3D" id="6.10.140.2220">
    <property type="match status" value="1"/>
</dbReference>
<keyword evidence="1" id="KW-0479">Metal-binding</keyword>
<reference evidence="7" key="1">
    <citation type="submission" date="2022-11" db="UniProtKB">
        <authorList>
            <consortium name="WormBaseParasite"/>
        </authorList>
    </citation>
    <scope>IDENTIFICATION</scope>
</reference>
<evidence type="ECO:0000259" key="5">
    <source>
        <dbReference type="PROSITE" id="PS50865"/>
    </source>
</evidence>
<dbReference type="Pfam" id="PF01753">
    <property type="entry name" value="zf-MYND"/>
    <property type="match status" value="1"/>
</dbReference>
<evidence type="ECO:0000256" key="3">
    <source>
        <dbReference type="ARBA" id="ARBA00022833"/>
    </source>
</evidence>
<dbReference type="PROSITE" id="PS01360">
    <property type="entry name" value="ZF_MYND_1"/>
    <property type="match status" value="1"/>
</dbReference>
<evidence type="ECO:0000256" key="1">
    <source>
        <dbReference type="ARBA" id="ARBA00022723"/>
    </source>
</evidence>
<evidence type="ECO:0000256" key="2">
    <source>
        <dbReference type="ARBA" id="ARBA00022771"/>
    </source>
</evidence>
<name>A0A914Y6F9_9BILA</name>
<proteinExistence type="predicted"/>
<evidence type="ECO:0000313" key="6">
    <source>
        <dbReference type="Proteomes" id="UP000887577"/>
    </source>
</evidence>